<feature type="transmembrane region" description="Helical" evidence="1">
    <location>
        <begin position="90"/>
        <end position="115"/>
    </location>
</feature>
<dbReference type="OrthoDB" id="5560839at2759"/>
<feature type="transmembrane region" description="Helical" evidence="1">
    <location>
        <begin position="193"/>
        <end position="217"/>
    </location>
</feature>
<dbReference type="EMBL" id="KZ990209">
    <property type="protein sequence ID" value="RKP24464.1"/>
    <property type="molecule type" value="Genomic_DNA"/>
</dbReference>
<evidence type="ECO:0000313" key="2">
    <source>
        <dbReference type="EMBL" id="RKP24464.1"/>
    </source>
</evidence>
<keyword evidence="1" id="KW-0472">Membrane</keyword>
<gene>
    <name evidence="2" type="ORF">SYNPS1DRAFT_23454</name>
</gene>
<evidence type="ECO:0000313" key="3">
    <source>
        <dbReference type="Proteomes" id="UP000278143"/>
    </source>
</evidence>
<keyword evidence="1" id="KW-0812">Transmembrane</keyword>
<sequence length="339" mass="38155">MPVINYGHSNATAWQADATSLWGILLHPKGELDTFNYMTEPLDSLAETRTRVIGLQSQTLAVLLTTAIFVRNFNISLRMVVLRIRTLSAWCCFIPSLLGAIFGGMVVYAFLFSGLSCRNTVWFSGFINTIAIMCNSAILLQKAYLVLCRQRWIIIFGTIFTLPQLGFFAIIVLDCYVTVEPKEGCVLYYPLYLPLYWFFASVPINLFFSAIFSHVTYQQYRTFGSEAWMYLARDGIQTMCLAVLCNFVCGVIILFGIGGNYAIMFYIADWLLSSTILINHCQNMRKASMLPNKPKTKNLINLSQIPTSNTVRSRGKPPTARSVGRISSISPLTQPSFHE</sequence>
<feature type="transmembrane region" description="Helical" evidence="1">
    <location>
        <begin position="263"/>
        <end position="281"/>
    </location>
</feature>
<name>A0A4P9YWZ5_9FUNG</name>
<organism evidence="2 3">
    <name type="scientific">Syncephalis pseudoplumigaleata</name>
    <dbReference type="NCBI Taxonomy" id="1712513"/>
    <lineage>
        <taxon>Eukaryota</taxon>
        <taxon>Fungi</taxon>
        <taxon>Fungi incertae sedis</taxon>
        <taxon>Zoopagomycota</taxon>
        <taxon>Zoopagomycotina</taxon>
        <taxon>Zoopagomycetes</taxon>
        <taxon>Zoopagales</taxon>
        <taxon>Piptocephalidaceae</taxon>
        <taxon>Syncephalis</taxon>
    </lineage>
</organism>
<accession>A0A4P9YWZ5</accession>
<protein>
    <submittedName>
        <fullName evidence="2">Uncharacterized protein</fullName>
    </submittedName>
</protein>
<dbReference type="AlphaFoldDB" id="A0A4P9YWZ5"/>
<reference evidence="3" key="1">
    <citation type="journal article" date="2018" name="Nat. Microbiol.">
        <title>Leveraging single-cell genomics to expand the fungal tree of life.</title>
        <authorList>
            <person name="Ahrendt S.R."/>
            <person name="Quandt C.A."/>
            <person name="Ciobanu D."/>
            <person name="Clum A."/>
            <person name="Salamov A."/>
            <person name="Andreopoulos B."/>
            <person name="Cheng J.F."/>
            <person name="Woyke T."/>
            <person name="Pelin A."/>
            <person name="Henrissat B."/>
            <person name="Reynolds N.K."/>
            <person name="Benny G.L."/>
            <person name="Smith M.E."/>
            <person name="James T.Y."/>
            <person name="Grigoriev I.V."/>
        </authorList>
    </citation>
    <scope>NUCLEOTIDE SEQUENCE [LARGE SCALE GENOMIC DNA]</scope>
    <source>
        <strain evidence="3">Benny S71-1</strain>
    </source>
</reference>
<evidence type="ECO:0000256" key="1">
    <source>
        <dbReference type="SAM" id="Phobius"/>
    </source>
</evidence>
<feature type="transmembrane region" description="Helical" evidence="1">
    <location>
        <begin position="121"/>
        <end position="140"/>
    </location>
</feature>
<dbReference type="Proteomes" id="UP000278143">
    <property type="component" value="Unassembled WGS sequence"/>
</dbReference>
<keyword evidence="1" id="KW-1133">Transmembrane helix</keyword>
<feature type="transmembrane region" description="Helical" evidence="1">
    <location>
        <begin position="152"/>
        <end position="173"/>
    </location>
</feature>
<feature type="transmembrane region" description="Helical" evidence="1">
    <location>
        <begin position="238"/>
        <end position="257"/>
    </location>
</feature>
<proteinExistence type="predicted"/>
<keyword evidence="3" id="KW-1185">Reference proteome</keyword>